<dbReference type="OMA" id="WIMTSWI"/>
<reference evidence="6 7" key="1">
    <citation type="submission" date="2020-04" db="EMBL/GenBank/DDBJ databases">
        <title>Plant Genome Project.</title>
        <authorList>
            <person name="Zhang R.-G."/>
        </authorList>
    </citation>
    <scope>NUCLEOTIDE SEQUENCE [LARGE SCALE GENOMIC DNA]</scope>
    <source>
        <strain evidence="6">YNK0</strain>
        <tissue evidence="6">Leaf</tissue>
    </source>
</reference>
<gene>
    <name evidence="6" type="ORF">HHK36_021142</name>
</gene>
<feature type="domain" description="Receptor ligand binding region" evidence="5">
    <location>
        <begin position="9"/>
        <end position="134"/>
    </location>
</feature>
<dbReference type="InterPro" id="IPR001828">
    <property type="entry name" value="ANF_lig-bd_rcpt"/>
</dbReference>
<sequence>MDSSVIGSTQGILGIRPYIPPSKELYNFTMTWRRNFSQDNPNVDISKLNVFGIWAYDTVWALAKAIESVGAVNFNTTKPDTRKNLISLEAVAISQTGSKLLKAILQSKCKVLSGEFQFIDGKMPSPAFKIINVIDLGVAMMVPKENEKRNMRFFLKPLHVDLWINSGAFFIFMGLCSLDY</sequence>
<evidence type="ECO:0000256" key="3">
    <source>
        <dbReference type="ARBA" id="ARBA00022989"/>
    </source>
</evidence>
<keyword evidence="3" id="KW-1133">Transmembrane helix</keyword>
<dbReference type="EMBL" id="JABCRI010000015">
    <property type="protein sequence ID" value="KAF8392902.1"/>
    <property type="molecule type" value="Genomic_DNA"/>
</dbReference>
<evidence type="ECO:0000256" key="1">
    <source>
        <dbReference type="ARBA" id="ARBA00004370"/>
    </source>
</evidence>
<proteinExistence type="predicted"/>
<dbReference type="AlphaFoldDB" id="A0A834YWB1"/>
<dbReference type="InterPro" id="IPR028082">
    <property type="entry name" value="Peripla_BP_I"/>
</dbReference>
<evidence type="ECO:0000256" key="4">
    <source>
        <dbReference type="ARBA" id="ARBA00023136"/>
    </source>
</evidence>
<protein>
    <recommendedName>
        <fullName evidence="5">Receptor ligand binding region domain-containing protein</fullName>
    </recommendedName>
</protein>
<comment type="caution">
    <text evidence="6">The sequence shown here is derived from an EMBL/GenBank/DDBJ whole genome shotgun (WGS) entry which is preliminary data.</text>
</comment>
<name>A0A834YWB1_TETSI</name>
<dbReference type="PANTHER" id="PTHR34836">
    <property type="entry name" value="OS06G0188250 PROTEIN"/>
    <property type="match status" value="1"/>
</dbReference>
<dbReference type="SUPFAM" id="SSF53822">
    <property type="entry name" value="Periplasmic binding protein-like I"/>
    <property type="match status" value="1"/>
</dbReference>
<dbReference type="GO" id="GO:0016020">
    <property type="term" value="C:membrane"/>
    <property type="evidence" value="ECO:0007669"/>
    <property type="project" value="UniProtKB-SubCell"/>
</dbReference>
<evidence type="ECO:0000313" key="7">
    <source>
        <dbReference type="Proteomes" id="UP000655225"/>
    </source>
</evidence>
<dbReference type="OrthoDB" id="5984008at2759"/>
<evidence type="ECO:0000256" key="2">
    <source>
        <dbReference type="ARBA" id="ARBA00022692"/>
    </source>
</evidence>
<dbReference type="PANTHER" id="PTHR34836:SF6">
    <property type="entry name" value="PERIPLASMIC BINDING PROTEIN-LIKE I"/>
    <property type="match status" value="1"/>
</dbReference>
<comment type="subcellular location">
    <subcellularLocation>
        <location evidence="1">Membrane</location>
    </subcellularLocation>
</comment>
<dbReference type="Proteomes" id="UP000655225">
    <property type="component" value="Unassembled WGS sequence"/>
</dbReference>
<dbReference type="InterPro" id="IPR015683">
    <property type="entry name" value="Ionotropic_Glu_rcpt"/>
</dbReference>
<keyword evidence="2" id="KW-0812">Transmembrane</keyword>
<dbReference type="Gene3D" id="3.40.50.2300">
    <property type="match status" value="1"/>
</dbReference>
<evidence type="ECO:0000259" key="5">
    <source>
        <dbReference type="Pfam" id="PF01094"/>
    </source>
</evidence>
<organism evidence="6 7">
    <name type="scientific">Tetracentron sinense</name>
    <name type="common">Spur-leaf</name>
    <dbReference type="NCBI Taxonomy" id="13715"/>
    <lineage>
        <taxon>Eukaryota</taxon>
        <taxon>Viridiplantae</taxon>
        <taxon>Streptophyta</taxon>
        <taxon>Embryophyta</taxon>
        <taxon>Tracheophyta</taxon>
        <taxon>Spermatophyta</taxon>
        <taxon>Magnoliopsida</taxon>
        <taxon>Trochodendrales</taxon>
        <taxon>Trochodendraceae</taxon>
        <taxon>Tetracentron</taxon>
    </lineage>
</organism>
<dbReference type="Pfam" id="PF01094">
    <property type="entry name" value="ANF_receptor"/>
    <property type="match status" value="1"/>
</dbReference>
<accession>A0A834YWB1</accession>
<keyword evidence="7" id="KW-1185">Reference proteome</keyword>
<keyword evidence="4" id="KW-0472">Membrane</keyword>
<evidence type="ECO:0000313" key="6">
    <source>
        <dbReference type="EMBL" id="KAF8392902.1"/>
    </source>
</evidence>